<reference evidence="1 2" key="1">
    <citation type="submission" date="2024-01" db="EMBL/GenBank/DDBJ databases">
        <title>Genome assemblies of Stephania.</title>
        <authorList>
            <person name="Yang L."/>
        </authorList>
    </citation>
    <scope>NUCLEOTIDE SEQUENCE [LARGE SCALE GENOMIC DNA]</scope>
    <source>
        <strain evidence="1">QJT</strain>
        <tissue evidence="1">Leaf</tissue>
    </source>
</reference>
<organism evidence="1 2">
    <name type="scientific">Stephania japonica</name>
    <dbReference type="NCBI Taxonomy" id="461633"/>
    <lineage>
        <taxon>Eukaryota</taxon>
        <taxon>Viridiplantae</taxon>
        <taxon>Streptophyta</taxon>
        <taxon>Embryophyta</taxon>
        <taxon>Tracheophyta</taxon>
        <taxon>Spermatophyta</taxon>
        <taxon>Magnoliopsida</taxon>
        <taxon>Ranunculales</taxon>
        <taxon>Menispermaceae</taxon>
        <taxon>Menispermoideae</taxon>
        <taxon>Cissampelideae</taxon>
        <taxon>Stephania</taxon>
    </lineage>
</organism>
<name>A0AAP0JQB0_9MAGN</name>
<dbReference type="AlphaFoldDB" id="A0AAP0JQB0"/>
<accession>A0AAP0JQB0</accession>
<dbReference type="Proteomes" id="UP001417504">
    <property type="component" value="Unassembled WGS sequence"/>
</dbReference>
<gene>
    <name evidence="1" type="ORF">Sjap_008817</name>
</gene>
<evidence type="ECO:0000313" key="2">
    <source>
        <dbReference type="Proteomes" id="UP001417504"/>
    </source>
</evidence>
<protein>
    <submittedName>
        <fullName evidence="1">Uncharacterized protein</fullName>
    </submittedName>
</protein>
<dbReference type="Gene3D" id="1.10.600.10">
    <property type="entry name" value="Farnesyl Diphosphate Synthase"/>
    <property type="match status" value="1"/>
</dbReference>
<dbReference type="InterPro" id="IPR008949">
    <property type="entry name" value="Isoprenoid_synthase_dom_sf"/>
</dbReference>
<sequence length="99" mass="11421">MIHTASLIQDDGLDDSSIRRVSATHYMQKQPFPSQYHSYQKKKSTLRIQDIGLFRVLDKAATLTEKEMTDPSKQKTWKLHQAAFFHLDWTATTPSQANL</sequence>
<dbReference type="EMBL" id="JBBNAE010000003">
    <property type="protein sequence ID" value="KAK9138223.1"/>
    <property type="molecule type" value="Genomic_DNA"/>
</dbReference>
<keyword evidence="2" id="KW-1185">Reference proteome</keyword>
<evidence type="ECO:0000313" key="1">
    <source>
        <dbReference type="EMBL" id="KAK9138223.1"/>
    </source>
</evidence>
<comment type="caution">
    <text evidence="1">The sequence shown here is derived from an EMBL/GenBank/DDBJ whole genome shotgun (WGS) entry which is preliminary data.</text>
</comment>
<proteinExistence type="predicted"/>